<protein>
    <submittedName>
        <fullName evidence="1">DUF2653 family protein</fullName>
    </submittedName>
</protein>
<dbReference type="Proteomes" id="UP000321574">
    <property type="component" value="Unassembled WGS sequence"/>
</dbReference>
<dbReference type="InterPro" id="IPR020516">
    <property type="entry name" value="Uncharacterised_YxcD"/>
</dbReference>
<dbReference type="Pfam" id="PF10850">
    <property type="entry name" value="DUF2653"/>
    <property type="match status" value="1"/>
</dbReference>
<dbReference type="AlphaFoldDB" id="A0A5C8NSP6"/>
<sequence>MESLIIPEQDIINAICLDVAKKTQIPPENVEVELFYDDEQEETFTGKATIDGQAYSLQTIHIIEALRLWLEEIIHTNPNRGIQLQLDDEEGIVALIH</sequence>
<proteinExistence type="predicted"/>
<dbReference type="OrthoDB" id="2360753at2"/>
<dbReference type="RefSeq" id="WP_147667159.1">
    <property type="nucleotide sequence ID" value="NZ_VDUW01000005.1"/>
</dbReference>
<gene>
    <name evidence="1" type="ORF">FHP05_08730</name>
</gene>
<comment type="caution">
    <text evidence="1">The sequence shown here is derived from an EMBL/GenBank/DDBJ whole genome shotgun (WGS) entry which is preliminary data.</text>
</comment>
<evidence type="ECO:0000313" key="1">
    <source>
        <dbReference type="EMBL" id="TXL64400.1"/>
    </source>
</evidence>
<evidence type="ECO:0000313" key="2">
    <source>
        <dbReference type="Proteomes" id="UP000321574"/>
    </source>
</evidence>
<organism evidence="1 2">
    <name type="scientific">Cerasibacillus terrae</name>
    <dbReference type="NCBI Taxonomy" id="2498845"/>
    <lineage>
        <taxon>Bacteria</taxon>
        <taxon>Bacillati</taxon>
        <taxon>Bacillota</taxon>
        <taxon>Bacilli</taxon>
        <taxon>Bacillales</taxon>
        <taxon>Bacillaceae</taxon>
        <taxon>Cerasibacillus</taxon>
    </lineage>
</organism>
<keyword evidence="2" id="KW-1185">Reference proteome</keyword>
<reference evidence="1 2" key="1">
    <citation type="submission" date="2019-06" db="EMBL/GenBank/DDBJ databases">
        <title>Cerasibacillus sp. nov., isolated from maize field.</title>
        <authorList>
            <person name="Lin S.-Y."/>
            <person name="Tsai C.-F."/>
            <person name="Young C.-C."/>
        </authorList>
    </citation>
    <scope>NUCLEOTIDE SEQUENCE [LARGE SCALE GENOMIC DNA]</scope>
    <source>
        <strain evidence="1 2">CC-CFT480</strain>
    </source>
</reference>
<accession>A0A5C8NSP6</accession>
<name>A0A5C8NSP6_9BACI</name>
<dbReference type="EMBL" id="VDUW01000005">
    <property type="protein sequence ID" value="TXL64400.1"/>
    <property type="molecule type" value="Genomic_DNA"/>
</dbReference>